<evidence type="ECO:0000256" key="18">
    <source>
        <dbReference type="SAM" id="Phobius"/>
    </source>
</evidence>
<evidence type="ECO:0000256" key="2">
    <source>
        <dbReference type="ARBA" id="ARBA00004418"/>
    </source>
</evidence>
<dbReference type="Proteomes" id="UP001056201">
    <property type="component" value="Chromosome 2"/>
</dbReference>
<evidence type="ECO:0000256" key="15">
    <source>
        <dbReference type="ARBA" id="ARBA00031399"/>
    </source>
</evidence>
<dbReference type="InterPro" id="IPR045187">
    <property type="entry name" value="CcO_II"/>
</dbReference>
<comment type="subcellular location">
    <subcellularLocation>
        <location evidence="1">Membrane</location>
        <topology evidence="1">Multi-pass membrane protein</topology>
    </subcellularLocation>
    <subcellularLocation>
        <location evidence="2">Periplasm</location>
    </subcellularLocation>
</comment>
<evidence type="ECO:0000256" key="1">
    <source>
        <dbReference type="ARBA" id="ARBA00004141"/>
    </source>
</evidence>
<dbReference type="InterPro" id="IPR034236">
    <property type="entry name" value="CuRO_CcO_Caa3_II"/>
</dbReference>
<evidence type="ECO:0000259" key="20">
    <source>
        <dbReference type="PROSITE" id="PS51007"/>
    </source>
</evidence>
<comment type="similarity">
    <text evidence="3">Belongs to the cytochrome c oxidase subunit 2 family.</text>
</comment>
<evidence type="ECO:0000256" key="6">
    <source>
        <dbReference type="ARBA" id="ARBA00022660"/>
    </source>
</evidence>
<evidence type="ECO:0000256" key="5">
    <source>
        <dbReference type="ARBA" id="ARBA00022617"/>
    </source>
</evidence>
<feature type="domain" description="Cytochrome oxidase subunit II copper A binding" evidence="19">
    <location>
        <begin position="106"/>
        <end position="222"/>
    </location>
</feature>
<dbReference type="InterPro" id="IPR009056">
    <property type="entry name" value="Cyt_c-like_dom"/>
</dbReference>
<dbReference type="EMBL" id="CP097636">
    <property type="protein sequence ID" value="URI11480.1"/>
    <property type="molecule type" value="Genomic_DNA"/>
</dbReference>
<dbReference type="InterPro" id="IPR001505">
    <property type="entry name" value="Copper_CuA"/>
</dbReference>
<keyword evidence="5 17" id="KW-0349">Heme</keyword>
<evidence type="ECO:0000256" key="11">
    <source>
        <dbReference type="ARBA" id="ARBA00023004"/>
    </source>
</evidence>
<dbReference type="SUPFAM" id="SSF46626">
    <property type="entry name" value="Cytochrome c"/>
    <property type="match status" value="1"/>
</dbReference>
<evidence type="ECO:0000256" key="13">
    <source>
        <dbReference type="ARBA" id="ARBA00023136"/>
    </source>
</evidence>
<organism evidence="21 22">
    <name type="scientific">Aquincola tertiaricarbonis</name>
    <dbReference type="NCBI Taxonomy" id="391953"/>
    <lineage>
        <taxon>Bacteria</taxon>
        <taxon>Pseudomonadati</taxon>
        <taxon>Pseudomonadota</taxon>
        <taxon>Betaproteobacteria</taxon>
        <taxon>Burkholderiales</taxon>
        <taxon>Sphaerotilaceae</taxon>
        <taxon>Aquincola</taxon>
    </lineage>
</organism>
<dbReference type="Gene3D" id="2.60.40.420">
    <property type="entry name" value="Cupredoxins - blue copper proteins"/>
    <property type="match status" value="1"/>
</dbReference>
<dbReference type="PROSITE" id="PS51007">
    <property type="entry name" value="CYTC"/>
    <property type="match status" value="1"/>
</dbReference>
<accession>A0ABY4SJF5</accession>
<evidence type="ECO:0000256" key="7">
    <source>
        <dbReference type="ARBA" id="ARBA00022692"/>
    </source>
</evidence>
<keyword evidence="4" id="KW-0813">Transport</keyword>
<comment type="catalytic activity">
    <reaction evidence="16">
        <text>4 Fe(II)-[cytochrome c] + O2 + 8 H(+)(in) = 4 Fe(III)-[cytochrome c] + 2 H2O + 4 H(+)(out)</text>
        <dbReference type="Rhea" id="RHEA:11436"/>
        <dbReference type="Rhea" id="RHEA-COMP:10350"/>
        <dbReference type="Rhea" id="RHEA-COMP:14399"/>
        <dbReference type="ChEBI" id="CHEBI:15377"/>
        <dbReference type="ChEBI" id="CHEBI:15378"/>
        <dbReference type="ChEBI" id="CHEBI:15379"/>
        <dbReference type="ChEBI" id="CHEBI:29033"/>
        <dbReference type="ChEBI" id="CHEBI:29034"/>
        <dbReference type="EC" id="7.1.1.9"/>
    </reaction>
</comment>
<keyword evidence="12" id="KW-0186">Copper</keyword>
<dbReference type="InterPro" id="IPR002429">
    <property type="entry name" value="CcO_II-like_C"/>
</dbReference>
<keyword evidence="6" id="KW-0679">Respiratory chain</keyword>
<evidence type="ECO:0000256" key="3">
    <source>
        <dbReference type="ARBA" id="ARBA00007866"/>
    </source>
</evidence>
<keyword evidence="22" id="KW-1185">Reference proteome</keyword>
<dbReference type="InterPro" id="IPR036909">
    <property type="entry name" value="Cyt_c-like_dom_sf"/>
</dbReference>
<keyword evidence="8 17" id="KW-0479">Metal-binding</keyword>
<dbReference type="PROSITE" id="PS50857">
    <property type="entry name" value="COX2_CUA"/>
    <property type="match status" value="1"/>
</dbReference>
<evidence type="ECO:0000313" key="22">
    <source>
        <dbReference type="Proteomes" id="UP001056201"/>
    </source>
</evidence>
<dbReference type="PANTHER" id="PTHR22888:SF9">
    <property type="entry name" value="CYTOCHROME C OXIDASE SUBUNIT 2"/>
    <property type="match status" value="1"/>
</dbReference>
<sequence>MSQPISSSSALAEALRGWPPPVLDPQGPLSNSVTTLAWVLLAMVTLIFLFVCAAMWVALYGSDGLRARLGGERVVKWLGLIIPSGILAVLLAGGTLLVASTTRTTGDELRMRVSGNIYWWRVSYLDAQGKEYMADANELHIPTGRPVLIDMVSEDVIHSFWVPKLGGKMDMIPGRTNQLRLQADQPGSYGGQCAEFCGGAHSLMGFVVVAHAPADWERWLAARRAPRPAVPAGDTEVQRGARLFNEVGCAACHRVAGTEAQGLAGPDLSFVGSRSSLGAGILPNNRGTLVGWIGDSQSIKPNNRMPAYRSLPAAELHALAAYMESLR</sequence>
<evidence type="ECO:0000256" key="14">
    <source>
        <dbReference type="ARBA" id="ARBA00024688"/>
    </source>
</evidence>
<reference evidence="21" key="1">
    <citation type="submission" date="2022-05" db="EMBL/GenBank/DDBJ databases">
        <title>An RpoN-dependent PEP-CTERM gene is involved in floc formation of an Aquincola tertiaricarbonis strain.</title>
        <authorList>
            <person name="Qiu D."/>
            <person name="Xia M."/>
        </authorList>
    </citation>
    <scope>NUCLEOTIDE SEQUENCE</scope>
    <source>
        <strain evidence="21">RN12</strain>
    </source>
</reference>
<dbReference type="NCBIfam" id="TIGR02866">
    <property type="entry name" value="CoxB"/>
    <property type="match status" value="1"/>
</dbReference>
<name>A0ABY4SJF5_AQUTE</name>
<dbReference type="PRINTS" id="PR01166">
    <property type="entry name" value="CYCOXIDASEII"/>
</dbReference>
<keyword evidence="11 17" id="KW-0408">Iron</keyword>
<feature type="transmembrane region" description="Helical" evidence="18">
    <location>
        <begin position="36"/>
        <end position="62"/>
    </location>
</feature>
<dbReference type="PANTHER" id="PTHR22888">
    <property type="entry name" value="CYTOCHROME C OXIDASE, SUBUNIT II"/>
    <property type="match status" value="1"/>
</dbReference>
<dbReference type="RefSeq" id="WP_250199674.1">
    <property type="nucleotide sequence ID" value="NZ_CP097636.1"/>
</dbReference>
<dbReference type="Pfam" id="PF00116">
    <property type="entry name" value="COX2"/>
    <property type="match status" value="1"/>
</dbReference>
<evidence type="ECO:0000256" key="8">
    <source>
        <dbReference type="ARBA" id="ARBA00022723"/>
    </source>
</evidence>
<dbReference type="CDD" id="cd04213">
    <property type="entry name" value="CuRO_CcO_Caa3_II"/>
    <property type="match status" value="1"/>
</dbReference>
<evidence type="ECO:0000259" key="19">
    <source>
        <dbReference type="PROSITE" id="PS50857"/>
    </source>
</evidence>
<protein>
    <recommendedName>
        <fullName evidence="15">Cytochrome aa3 subunit 2</fullName>
    </recommendedName>
</protein>
<dbReference type="Pfam" id="PF00034">
    <property type="entry name" value="Cytochrom_C"/>
    <property type="match status" value="1"/>
</dbReference>
<dbReference type="InterPro" id="IPR014222">
    <property type="entry name" value="Cyt_c_oxidase_su2"/>
</dbReference>
<comment type="function">
    <text evidence="14">Subunits I and II form the functional core of the enzyme complex. Electrons originating in cytochrome c are transferred via heme a and Cu(A) to the binuclear center formed by heme a3 and Cu(B).</text>
</comment>
<evidence type="ECO:0000256" key="10">
    <source>
        <dbReference type="ARBA" id="ARBA00022989"/>
    </source>
</evidence>
<dbReference type="PROSITE" id="PS00078">
    <property type="entry name" value="COX2"/>
    <property type="match status" value="1"/>
</dbReference>
<dbReference type="InterPro" id="IPR008972">
    <property type="entry name" value="Cupredoxin"/>
</dbReference>
<evidence type="ECO:0000313" key="21">
    <source>
        <dbReference type="EMBL" id="URI11480.1"/>
    </source>
</evidence>
<feature type="domain" description="Cytochrome c" evidence="20">
    <location>
        <begin position="235"/>
        <end position="327"/>
    </location>
</feature>
<proteinExistence type="inferred from homology"/>
<keyword evidence="10 18" id="KW-1133">Transmembrane helix</keyword>
<evidence type="ECO:0000256" key="16">
    <source>
        <dbReference type="ARBA" id="ARBA00047816"/>
    </source>
</evidence>
<feature type="transmembrane region" description="Helical" evidence="18">
    <location>
        <begin position="74"/>
        <end position="99"/>
    </location>
</feature>
<evidence type="ECO:0000256" key="17">
    <source>
        <dbReference type="PROSITE-ProRule" id="PRU00433"/>
    </source>
</evidence>
<keyword evidence="9" id="KW-0249">Electron transport</keyword>
<evidence type="ECO:0000256" key="9">
    <source>
        <dbReference type="ARBA" id="ARBA00022982"/>
    </source>
</evidence>
<gene>
    <name evidence="21" type="primary">coxB</name>
    <name evidence="21" type="ORF">MW290_21300</name>
</gene>
<dbReference type="SUPFAM" id="SSF49503">
    <property type="entry name" value="Cupredoxins"/>
    <property type="match status" value="1"/>
</dbReference>
<evidence type="ECO:0000256" key="4">
    <source>
        <dbReference type="ARBA" id="ARBA00022448"/>
    </source>
</evidence>
<keyword evidence="13 18" id="KW-0472">Membrane</keyword>
<keyword evidence="7 18" id="KW-0812">Transmembrane</keyword>
<evidence type="ECO:0000256" key="12">
    <source>
        <dbReference type="ARBA" id="ARBA00023008"/>
    </source>
</evidence>